<evidence type="ECO:0000259" key="11">
    <source>
        <dbReference type="Pfam" id="PF12693"/>
    </source>
</evidence>
<proteinExistence type="inferred from homology"/>
<dbReference type="GO" id="GO:0005886">
    <property type="term" value="C:plasma membrane"/>
    <property type="evidence" value="ECO:0007669"/>
    <property type="project" value="UniProtKB-SubCell"/>
</dbReference>
<protein>
    <recommendedName>
        <fullName evidence="11">GspL periplasmic domain-containing protein</fullName>
    </recommendedName>
</protein>
<evidence type="ECO:0000313" key="12">
    <source>
        <dbReference type="EMBL" id="ARP84158.1"/>
    </source>
</evidence>
<comment type="similarity">
    <text evidence="2">Belongs to the GSP L family.</text>
</comment>
<comment type="subcellular location">
    <subcellularLocation>
        <location evidence="1">Cell inner membrane</location>
    </subcellularLocation>
</comment>
<dbReference type="NCBIfam" id="TIGR01709">
    <property type="entry name" value="typeII_sec_gspL"/>
    <property type="match status" value="1"/>
</dbReference>
<evidence type="ECO:0000256" key="2">
    <source>
        <dbReference type="ARBA" id="ARBA00005318"/>
    </source>
</evidence>
<dbReference type="STRING" id="1416806.CAL12_27330"/>
<keyword evidence="4" id="KW-1003">Cell membrane</keyword>
<keyword evidence="13" id="KW-1185">Reference proteome</keyword>
<evidence type="ECO:0000256" key="9">
    <source>
        <dbReference type="ARBA" id="ARBA00023136"/>
    </source>
</evidence>
<dbReference type="GO" id="GO:0009276">
    <property type="term" value="C:Gram-negative-bacterium-type cell wall"/>
    <property type="evidence" value="ECO:0007669"/>
    <property type="project" value="InterPro"/>
</dbReference>
<dbReference type="InterPro" id="IPR043129">
    <property type="entry name" value="ATPase_NBD"/>
</dbReference>
<keyword evidence="5" id="KW-0997">Cell inner membrane</keyword>
<keyword evidence="3" id="KW-0813">Transport</keyword>
<keyword evidence="6" id="KW-0812">Transmembrane</keyword>
<dbReference type="OrthoDB" id="7022366at2"/>
<feature type="region of interest" description="Disordered" evidence="10">
    <location>
        <begin position="297"/>
        <end position="318"/>
    </location>
</feature>
<evidence type="ECO:0000256" key="4">
    <source>
        <dbReference type="ARBA" id="ARBA00022475"/>
    </source>
</evidence>
<name>A0A1W6YT40_9BORD</name>
<keyword evidence="9" id="KW-0472">Membrane</keyword>
<evidence type="ECO:0000256" key="5">
    <source>
        <dbReference type="ARBA" id="ARBA00022519"/>
    </source>
</evidence>
<dbReference type="AlphaFoldDB" id="A0A1W6YT40"/>
<evidence type="ECO:0000256" key="7">
    <source>
        <dbReference type="ARBA" id="ARBA00022927"/>
    </source>
</evidence>
<dbReference type="KEGG" id="bgv:CAL12_27330"/>
<keyword evidence="8" id="KW-1133">Transmembrane helix</keyword>
<dbReference type="Proteomes" id="UP000194151">
    <property type="component" value="Chromosome"/>
</dbReference>
<dbReference type="Gene3D" id="3.30.420.380">
    <property type="match status" value="1"/>
</dbReference>
<dbReference type="RefSeq" id="WP_086067482.1">
    <property type="nucleotide sequence ID" value="NZ_CP021108.1"/>
</dbReference>
<evidence type="ECO:0000256" key="8">
    <source>
        <dbReference type="ARBA" id="ARBA00022989"/>
    </source>
</evidence>
<organism evidence="12 13">
    <name type="scientific">Bordetella genomosp. 8</name>
    <dbReference type="NCBI Taxonomy" id="1416806"/>
    <lineage>
        <taxon>Bacteria</taxon>
        <taxon>Pseudomonadati</taxon>
        <taxon>Pseudomonadota</taxon>
        <taxon>Betaproteobacteria</taxon>
        <taxon>Burkholderiales</taxon>
        <taxon>Alcaligenaceae</taxon>
        <taxon>Bordetella</taxon>
    </lineage>
</organism>
<accession>A0A1W6YT40</accession>
<dbReference type="Pfam" id="PF12693">
    <property type="entry name" value="GspL_C"/>
    <property type="match status" value="1"/>
</dbReference>
<dbReference type="GO" id="GO:0015628">
    <property type="term" value="P:protein secretion by the type II secretion system"/>
    <property type="evidence" value="ECO:0007669"/>
    <property type="project" value="InterPro"/>
</dbReference>
<feature type="region of interest" description="Disordered" evidence="10">
    <location>
        <begin position="332"/>
        <end position="351"/>
    </location>
</feature>
<dbReference type="InterPro" id="IPR007812">
    <property type="entry name" value="T2SS_protein-GspL"/>
</dbReference>
<evidence type="ECO:0000256" key="6">
    <source>
        <dbReference type="ARBA" id="ARBA00022692"/>
    </source>
</evidence>
<feature type="compositionally biased region" description="Basic and acidic residues" evidence="10">
    <location>
        <begin position="339"/>
        <end position="351"/>
    </location>
</feature>
<dbReference type="InterPro" id="IPR025691">
    <property type="entry name" value="GspL_pp_dom"/>
</dbReference>
<dbReference type="SUPFAM" id="SSF53067">
    <property type="entry name" value="Actin-like ATPase domain"/>
    <property type="match status" value="1"/>
</dbReference>
<sequence length="351" mass="37187">MKTVLRLALPPLRTLTPDTRVAFVLLDRDCRLLREGELPLREIAAVTPAARVEAVLHPLDTVDTFIALPPLRGDRLQAAAVAQVEPLTLSSTDDLAIAFGPRDDTGRAPVAWTDRAALARGWAALAEAGFDVAALYPTRVAVPAAEADGSTGIAPLGLPADARWRHASPAWSLALPELRPAMRGGQRWRAPLAWGVAALAVWLIGLNIHAAQLASEGAALRQIMNSRVAEAFPDLPVIVDPLKQAQQRVDALRAARGAASDDDFMPLALAAATLLPAGTLQLAALSYQDGILAIDVDDNGRPPPPANGAPQRQATAMGLALESTKTGWKLMPARLASTRTDRGRGAQERQP</sequence>
<keyword evidence="7" id="KW-0653">Protein transport</keyword>
<reference evidence="12 13" key="1">
    <citation type="submission" date="2017-05" db="EMBL/GenBank/DDBJ databases">
        <title>Complete and WGS of Bordetella genogroups.</title>
        <authorList>
            <person name="Spilker T."/>
            <person name="LiPuma J."/>
        </authorList>
    </citation>
    <scope>NUCLEOTIDE SEQUENCE [LARGE SCALE GENOMIC DNA]</scope>
    <source>
        <strain evidence="12 13">AU19157</strain>
    </source>
</reference>
<evidence type="ECO:0000256" key="1">
    <source>
        <dbReference type="ARBA" id="ARBA00004533"/>
    </source>
</evidence>
<gene>
    <name evidence="12" type="ORF">CAL12_27330</name>
</gene>
<evidence type="ECO:0000256" key="3">
    <source>
        <dbReference type="ARBA" id="ARBA00022448"/>
    </source>
</evidence>
<dbReference type="EMBL" id="CP021108">
    <property type="protein sequence ID" value="ARP84158.1"/>
    <property type="molecule type" value="Genomic_DNA"/>
</dbReference>
<dbReference type="GO" id="GO:0015627">
    <property type="term" value="C:type II protein secretion system complex"/>
    <property type="evidence" value="ECO:0007669"/>
    <property type="project" value="InterPro"/>
</dbReference>
<feature type="domain" description="GspL periplasmic" evidence="11">
    <location>
        <begin position="183"/>
        <end position="295"/>
    </location>
</feature>
<evidence type="ECO:0000256" key="10">
    <source>
        <dbReference type="SAM" id="MobiDB-lite"/>
    </source>
</evidence>
<evidence type="ECO:0000313" key="13">
    <source>
        <dbReference type="Proteomes" id="UP000194151"/>
    </source>
</evidence>